<evidence type="ECO:0000259" key="1">
    <source>
        <dbReference type="Pfam" id="PF13860"/>
    </source>
</evidence>
<dbReference type="EMBL" id="UINC01008420">
    <property type="protein sequence ID" value="SVA37903.1"/>
    <property type="molecule type" value="Genomic_DNA"/>
</dbReference>
<dbReference type="Pfam" id="PF13860">
    <property type="entry name" value="FlgD_ig"/>
    <property type="match status" value="1"/>
</dbReference>
<reference evidence="2" key="1">
    <citation type="submission" date="2018-05" db="EMBL/GenBank/DDBJ databases">
        <authorList>
            <person name="Lanie J.A."/>
            <person name="Ng W.-L."/>
            <person name="Kazmierczak K.M."/>
            <person name="Andrzejewski T.M."/>
            <person name="Davidsen T.M."/>
            <person name="Wayne K.J."/>
            <person name="Tettelin H."/>
            <person name="Glass J.I."/>
            <person name="Rusch D."/>
            <person name="Podicherti R."/>
            <person name="Tsui H.-C.T."/>
            <person name="Winkler M.E."/>
        </authorList>
    </citation>
    <scope>NUCLEOTIDE SEQUENCE</scope>
</reference>
<sequence>MYKKIIRLFLIMIVINTAWVMGKEGSRSSGDERSIIDRAEITTCNCGMTHRLGVHVGRDGERTITDTISYYTDPSYVEDYSDFMSGYQSTGDDSVVTRIHLLTAGVINQFHVMTRNLNPDGVVVDDYAPVDTWVYGPAYQQDDEGLWHAQYPSMGNTYDGAMESSLQLLMPYTIPTVFSNSDPENHFNAQGQWDPWAATSGGWNVFDFPTWTLDGLGINVVSDSLGVPDEMLYVYVGYNMVSTDVGGSVVENIATIWQDGTPDPTDNWSCRSTIHSISPEGGSWYGIWNGEFPYHHLTQAVVQYEAVPPFVEQLPNFSDTWAEEKEVWADVIDLDGDAFACTLNVTIAPEGGNPYDQEIAMMQDSEVEGRYIANVTMAVGDTVNFYIRATDVTGRSSTSSWRSFVRVSAPTPSQHVLVLQDGTRDSLGGTWGSIYTSGTGLNPLFGSTGYYVWNVNDHSGVDYDVINHPNFDLIVKHGWAGGAMPSTGEDIYGFGDFLDRGGRLLYSDMDYFWKTDLGTEGSFSEGDFAYDYLGLSYYWNDPDNDGDGANGGSGDLNHFGIDNDPITSTWENSAYGPLDYEQIGWTNWGDFMTVELADHVFIGDQSYNKTGSRYNGLGFDAPFKTVYFSFPIEAGADFTTLLSNSVDWLMGYGGPTGTIAQATPQDGETVDLSTTDQLTFLFGGSVSDPDDDLIGYKIVLEGDLADLEIPASDGVSASVSAADVTAMIGENQSLTGTWKVVASDGLESIESGTRSLTVITGTLSSKEEVFPKQFTLMGNYPNPFNPDTKIRIEMPISANVTIIIRDILGREISRLGNEVYSPGLHSFGWDGKNYSGNNVPSGVYVYEVVSTEVSTGNQLYRATDKMILMK</sequence>
<protein>
    <recommendedName>
        <fullName evidence="1">FlgD/Vpr Ig-like domain-containing protein</fullName>
    </recommendedName>
</protein>
<organism evidence="2">
    <name type="scientific">marine metagenome</name>
    <dbReference type="NCBI Taxonomy" id="408172"/>
    <lineage>
        <taxon>unclassified sequences</taxon>
        <taxon>metagenomes</taxon>
        <taxon>ecological metagenomes</taxon>
    </lineage>
</organism>
<feature type="domain" description="FlgD/Vpr Ig-like" evidence="1">
    <location>
        <begin position="790"/>
        <end position="851"/>
    </location>
</feature>
<accession>A0A381VES5</accession>
<dbReference type="Gene3D" id="2.60.40.4070">
    <property type="match status" value="1"/>
</dbReference>
<evidence type="ECO:0000313" key="2">
    <source>
        <dbReference type="EMBL" id="SVA37903.1"/>
    </source>
</evidence>
<dbReference type="AlphaFoldDB" id="A0A381VES5"/>
<dbReference type="InterPro" id="IPR025965">
    <property type="entry name" value="FlgD/Vpr_Ig-like"/>
</dbReference>
<name>A0A381VES5_9ZZZZ</name>
<gene>
    <name evidence="2" type="ORF">METZ01_LOCUS90757</name>
</gene>
<proteinExistence type="predicted"/>